<feature type="transmembrane region" description="Helical" evidence="1">
    <location>
        <begin position="6"/>
        <end position="23"/>
    </location>
</feature>
<dbReference type="InParanoid" id="A0A078A5F2"/>
<dbReference type="GO" id="GO:0016042">
    <property type="term" value="P:lipid catabolic process"/>
    <property type="evidence" value="ECO:0007669"/>
    <property type="project" value="InterPro"/>
</dbReference>
<gene>
    <name evidence="2" type="primary">Contig7166.g7672</name>
    <name evidence="2" type="ORF">STYLEM_6359</name>
</gene>
<dbReference type="AlphaFoldDB" id="A0A078A5F2"/>
<proteinExistence type="predicted"/>
<name>A0A078A5F2_STYLE</name>
<dbReference type="Pfam" id="PF01674">
    <property type="entry name" value="Lipase_2"/>
    <property type="match status" value="1"/>
</dbReference>
<dbReference type="PANTHER" id="PTHR32015">
    <property type="entry name" value="FASTING INDUCED LIPASE"/>
    <property type="match status" value="1"/>
</dbReference>
<dbReference type="PANTHER" id="PTHR32015:SF1">
    <property type="entry name" value="LIPASE"/>
    <property type="match status" value="1"/>
</dbReference>
<evidence type="ECO:0000313" key="3">
    <source>
        <dbReference type="Proteomes" id="UP000039865"/>
    </source>
</evidence>
<evidence type="ECO:0000313" key="2">
    <source>
        <dbReference type="EMBL" id="CDW77399.1"/>
    </source>
</evidence>
<dbReference type="EMBL" id="CCKQ01006109">
    <property type="protein sequence ID" value="CDW77399.1"/>
    <property type="molecule type" value="Genomic_DNA"/>
</dbReference>
<protein>
    <submittedName>
        <fullName evidence="2">Lipase</fullName>
    </submittedName>
</protein>
<dbReference type="GO" id="GO:0016298">
    <property type="term" value="F:lipase activity"/>
    <property type="evidence" value="ECO:0007669"/>
    <property type="project" value="TreeGrafter"/>
</dbReference>
<dbReference type="Proteomes" id="UP000039865">
    <property type="component" value="Unassembled WGS sequence"/>
</dbReference>
<dbReference type="SUPFAM" id="SSF53474">
    <property type="entry name" value="alpha/beta-Hydrolases"/>
    <property type="match status" value="1"/>
</dbReference>
<keyword evidence="1" id="KW-0472">Membrane</keyword>
<keyword evidence="3" id="KW-1185">Reference proteome</keyword>
<keyword evidence="1" id="KW-1133">Transmembrane helix</keyword>
<organism evidence="2 3">
    <name type="scientific">Stylonychia lemnae</name>
    <name type="common">Ciliate</name>
    <dbReference type="NCBI Taxonomy" id="5949"/>
    <lineage>
        <taxon>Eukaryota</taxon>
        <taxon>Sar</taxon>
        <taxon>Alveolata</taxon>
        <taxon>Ciliophora</taxon>
        <taxon>Intramacronucleata</taxon>
        <taxon>Spirotrichea</taxon>
        <taxon>Stichotrichia</taxon>
        <taxon>Sporadotrichida</taxon>
        <taxon>Oxytrichidae</taxon>
        <taxon>Stylonychinae</taxon>
        <taxon>Stylonychia</taxon>
    </lineage>
</organism>
<dbReference type="InterPro" id="IPR002918">
    <property type="entry name" value="Lipase_EstA/Esterase_EstB"/>
</dbReference>
<sequence>MISLGLIISGLVISTFVSLSWILHPGKLERGFTDHFQQWLDSSSFASQNFARTEFVGGSYGGKANAQDKIRNHPVIFIHGLTDIAVGTVGIQQGFSRSIEYFLLNGYKKSELYATTWGFGDLTESVASAETFNEKNVMYVRKFIEAVLQYTGAEKVDVIAHSMGGPLSRRAIKGGQVTNTIENFNVGLALTDSIDTYITIASPHYGVLQCYGQGNNPSLPQCSNQNGFSPAPSQFLKDLNDDPTREGDHIYSFASSQDHILTALTYDDFSKYTGTFPTVDQSYYFKTRPYSHDCMKDVTAMLQLQAVKFHNFNIDFDKMTENGKYCELYPY</sequence>
<reference evidence="2 3" key="1">
    <citation type="submission" date="2014-06" db="EMBL/GenBank/DDBJ databases">
        <authorList>
            <person name="Swart Estienne"/>
        </authorList>
    </citation>
    <scope>NUCLEOTIDE SEQUENCE [LARGE SCALE GENOMIC DNA]</scope>
    <source>
        <strain evidence="2 3">130c</strain>
    </source>
</reference>
<evidence type="ECO:0000256" key="1">
    <source>
        <dbReference type="SAM" id="Phobius"/>
    </source>
</evidence>
<dbReference type="OrthoDB" id="5859056at2759"/>
<dbReference type="InterPro" id="IPR029058">
    <property type="entry name" value="AB_hydrolase_fold"/>
</dbReference>
<dbReference type="Gene3D" id="3.40.50.1820">
    <property type="entry name" value="alpha/beta hydrolase"/>
    <property type="match status" value="1"/>
</dbReference>
<keyword evidence="1" id="KW-0812">Transmembrane</keyword>
<accession>A0A078A5F2</accession>